<name>W7UVI3_RUMFL</name>
<protein>
    <submittedName>
        <fullName evidence="3">Uncharacterized protein</fullName>
    </submittedName>
</protein>
<evidence type="ECO:0000256" key="2">
    <source>
        <dbReference type="SAM" id="SignalP"/>
    </source>
</evidence>
<dbReference type="Proteomes" id="UP000019365">
    <property type="component" value="Unassembled WGS sequence"/>
</dbReference>
<feature type="compositionally biased region" description="Basic and acidic residues" evidence="1">
    <location>
        <begin position="284"/>
        <end position="297"/>
    </location>
</feature>
<evidence type="ECO:0000313" key="4">
    <source>
        <dbReference type="Proteomes" id="UP000019365"/>
    </source>
</evidence>
<organism evidence="3 4">
    <name type="scientific">Ruminococcus flavefaciens 007c</name>
    <dbReference type="NCBI Taxonomy" id="1341157"/>
    <lineage>
        <taxon>Bacteria</taxon>
        <taxon>Bacillati</taxon>
        <taxon>Bacillota</taxon>
        <taxon>Clostridia</taxon>
        <taxon>Eubacteriales</taxon>
        <taxon>Oscillospiraceae</taxon>
        <taxon>Ruminococcus</taxon>
    </lineage>
</organism>
<dbReference type="OrthoDB" id="1829132at2"/>
<keyword evidence="4" id="KW-1185">Reference proteome</keyword>
<feature type="compositionally biased region" description="Basic and acidic residues" evidence="1">
    <location>
        <begin position="122"/>
        <end position="138"/>
    </location>
</feature>
<keyword evidence="2" id="KW-0732">Signal</keyword>
<sequence length="318" mass="34312">MRSKKNILAAVAAMSVMASALSLNAFAAESNEVTEETTAVVAAEEVAEEAAETETPDLLVPPVAPAELDDAEKPEPPVILDVTDLIEQIRSFIEANDIEILNDVIIENWDKIEKVDVHFHANEKPAKPETDDAEKPVVEDETEAEVNEDGEEVENASKPLKPVHLELTDLFFEFRDMIDLSKIDFIEDDVKEKILNAKDVHADVHFTKPEAPAKPVIEEGEKPEPPAPPVAIEDGEKPEPPAPPVAIEDGEKPEPPAPPVAPADGEKPEPPAPPVAPEAPKGPAHHEHLGPKEREALKAAQAEAETATEAVTEAEVSE</sequence>
<accession>W7UVI3</accession>
<evidence type="ECO:0000256" key="1">
    <source>
        <dbReference type="SAM" id="MobiDB-lite"/>
    </source>
</evidence>
<feature type="region of interest" description="Disordered" evidence="1">
    <location>
        <begin position="122"/>
        <end position="155"/>
    </location>
</feature>
<reference evidence="3 4" key="1">
    <citation type="journal article" date="2014" name="PLoS ONE">
        <title>Rumen cellulosomics: divergent fiber-degrading strategies revealed by comparative genome-wide analysis of six ruminococcal strains.</title>
        <authorList>
            <person name="Dassa B."/>
            <person name="Borovok I."/>
            <person name="Ruimy-Israeli V."/>
            <person name="Lamed R."/>
            <person name="Flint H.J."/>
            <person name="Duncan S.H."/>
            <person name="Henrissat B."/>
            <person name="Coutinho P."/>
            <person name="Morrison M."/>
            <person name="Mosoni P."/>
            <person name="Yeoman C.J."/>
            <person name="White B.A."/>
            <person name="Bayer E.A."/>
        </authorList>
    </citation>
    <scope>NUCLEOTIDE SEQUENCE [LARGE SCALE GENOMIC DNA]</scope>
    <source>
        <strain evidence="3 4">007c</strain>
    </source>
</reference>
<gene>
    <name evidence="3" type="ORF">RF007C_05600</name>
</gene>
<feature type="compositionally biased region" description="Low complexity" evidence="1">
    <location>
        <begin position="298"/>
        <end position="318"/>
    </location>
</feature>
<comment type="caution">
    <text evidence="3">The sequence shown here is derived from an EMBL/GenBank/DDBJ whole genome shotgun (WGS) entry which is preliminary data.</text>
</comment>
<dbReference type="AlphaFoldDB" id="W7UVI3"/>
<evidence type="ECO:0000313" key="3">
    <source>
        <dbReference type="EMBL" id="EWM55149.1"/>
    </source>
</evidence>
<dbReference type="RefSeq" id="WP_037296531.1">
    <property type="nucleotide sequence ID" value="NZ_ATAX01000006.1"/>
</dbReference>
<dbReference type="EMBL" id="ATAX01000006">
    <property type="protein sequence ID" value="EWM55149.1"/>
    <property type="molecule type" value="Genomic_DNA"/>
</dbReference>
<proteinExistence type="predicted"/>
<dbReference type="PATRIC" id="fig|1341157.4.peg.255"/>
<feature type="compositionally biased region" description="Acidic residues" evidence="1">
    <location>
        <begin position="139"/>
        <end position="154"/>
    </location>
</feature>
<feature type="chain" id="PRO_5004901871" evidence="2">
    <location>
        <begin position="28"/>
        <end position="318"/>
    </location>
</feature>
<feature type="region of interest" description="Disordered" evidence="1">
    <location>
        <begin position="206"/>
        <end position="318"/>
    </location>
</feature>
<feature type="signal peptide" evidence="2">
    <location>
        <begin position="1"/>
        <end position="27"/>
    </location>
</feature>